<comment type="cofactor">
    <cofactor evidence="5">
        <name>Mg(2+)</name>
        <dbReference type="ChEBI" id="CHEBI:18420"/>
    </cofactor>
</comment>
<organism evidence="6 7">
    <name type="scientific">Marinicauda algicola</name>
    <dbReference type="NCBI Taxonomy" id="2029849"/>
    <lineage>
        <taxon>Bacteria</taxon>
        <taxon>Pseudomonadati</taxon>
        <taxon>Pseudomonadota</taxon>
        <taxon>Alphaproteobacteria</taxon>
        <taxon>Maricaulales</taxon>
        <taxon>Maricaulaceae</taxon>
        <taxon>Marinicauda</taxon>
    </lineage>
</organism>
<sequence length="232" mass="25617">MGYYRQDPKIWDKGGNDPVTEADYAANRIIRERLTAARPDYGWLSEENPDDESRLEKDRSFVVDPLDGTRAFIKHRPEFVVSIGVLDKGHPLAGVLYDPCEEALYAASREGGAFRNGDRIWVSDQDRLDGARILGDPGRLVALRDLGAKAHTVNSVALRLALVACGAHDAVVAVRPKWDWDLIAGHLLVEEAGGVVTSRDGRALRYDLDTPRQPPPLAAGPRLHALLLERLI</sequence>
<dbReference type="PRINTS" id="PR00377">
    <property type="entry name" value="IMPHPHTASES"/>
</dbReference>
<evidence type="ECO:0000256" key="3">
    <source>
        <dbReference type="ARBA" id="ARBA00022801"/>
    </source>
</evidence>
<feature type="binding site" evidence="5">
    <location>
        <position position="46"/>
    </location>
    <ligand>
        <name>Mg(2+)</name>
        <dbReference type="ChEBI" id="CHEBI:18420"/>
        <label>1</label>
        <note>catalytic</note>
    </ligand>
</feature>
<dbReference type="GO" id="GO:0008934">
    <property type="term" value="F:inositol monophosphate 1-phosphatase activity"/>
    <property type="evidence" value="ECO:0007669"/>
    <property type="project" value="TreeGrafter"/>
</dbReference>
<dbReference type="Pfam" id="PF00459">
    <property type="entry name" value="Inositol_P"/>
    <property type="match status" value="1"/>
</dbReference>
<dbReference type="GO" id="GO:0046872">
    <property type="term" value="F:metal ion binding"/>
    <property type="evidence" value="ECO:0007669"/>
    <property type="project" value="UniProtKB-KW"/>
</dbReference>
<feature type="binding site" evidence="5">
    <location>
        <position position="67"/>
    </location>
    <ligand>
        <name>Mg(2+)</name>
        <dbReference type="ChEBI" id="CHEBI:18420"/>
        <label>1</label>
        <note>catalytic</note>
    </ligand>
</feature>
<dbReference type="EMBL" id="SRXW01000007">
    <property type="protein sequence ID" value="TGY87289.1"/>
    <property type="molecule type" value="Genomic_DNA"/>
</dbReference>
<keyword evidence="3" id="KW-0378">Hydrolase</keyword>
<dbReference type="AlphaFoldDB" id="A0A4V3RXP1"/>
<evidence type="ECO:0000313" key="7">
    <source>
        <dbReference type="Proteomes" id="UP000308054"/>
    </source>
</evidence>
<evidence type="ECO:0000313" key="6">
    <source>
        <dbReference type="EMBL" id="TGY87289.1"/>
    </source>
</evidence>
<dbReference type="PROSITE" id="PS00629">
    <property type="entry name" value="IMP_1"/>
    <property type="match status" value="1"/>
</dbReference>
<dbReference type="PANTHER" id="PTHR20854:SF4">
    <property type="entry name" value="INOSITOL-1-MONOPHOSPHATASE-RELATED"/>
    <property type="match status" value="1"/>
</dbReference>
<dbReference type="Gene3D" id="3.40.190.80">
    <property type="match status" value="1"/>
</dbReference>
<dbReference type="Gene3D" id="3.30.540.10">
    <property type="entry name" value="Fructose-1,6-Bisphosphatase, subunit A, domain 1"/>
    <property type="match status" value="1"/>
</dbReference>
<comment type="similarity">
    <text evidence="1">Belongs to the inositol monophosphatase superfamily.</text>
</comment>
<feature type="binding site" evidence="5">
    <location>
        <position position="64"/>
    </location>
    <ligand>
        <name>Mg(2+)</name>
        <dbReference type="ChEBI" id="CHEBI:18420"/>
        <label>1</label>
        <note>catalytic</note>
    </ligand>
</feature>
<dbReference type="Proteomes" id="UP000308054">
    <property type="component" value="Unassembled WGS sequence"/>
</dbReference>
<name>A0A4V3RXP1_9PROT</name>
<feature type="binding site" evidence="5">
    <location>
        <position position="181"/>
    </location>
    <ligand>
        <name>Mg(2+)</name>
        <dbReference type="ChEBI" id="CHEBI:18420"/>
        <label>1</label>
        <note>catalytic</note>
    </ligand>
</feature>
<evidence type="ECO:0000256" key="5">
    <source>
        <dbReference type="PIRSR" id="PIRSR600760-2"/>
    </source>
</evidence>
<dbReference type="CDD" id="cd01638">
    <property type="entry name" value="CysQ"/>
    <property type="match status" value="1"/>
</dbReference>
<evidence type="ECO:0000256" key="1">
    <source>
        <dbReference type="ARBA" id="ARBA00009759"/>
    </source>
</evidence>
<accession>A0A4V3RXP1</accession>
<keyword evidence="4 5" id="KW-0460">Magnesium</keyword>
<dbReference type="OrthoDB" id="9785695at2"/>
<dbReference type="GO" id="GO:0006020">
    <property type="term" value="P:inositol metabolic process"/>
    <property type="evidence" value="ECO:0007669"/>
    <property type="project" value="TreeGrafter"/>
</dbReference>
<evidence type="ECO:0000256" key="2">
    <source>
        <dbReference type="ARBA" id="ARBA00022723"/>
    </source>
</evidence>
<gene>
    <name evidence="6" type="ORF">E5163_16085</name>
</gene>
<dbReference type="PANTHER" id="PTHR20854">
    <property type="entry name" value="INOSITOL MONOPHOSPHATASE"/>
    <property type="match status" value="1"/>
</dbReference>
<comment type="caution">
    <text evidence="6">The sequence shown here is derived from an EMBL/GenBank/DDBJ whole genome shotgun (WGS) entry which is preliminary data.</text>
</comment>
<proteinExistence type="inferred from homology"/>
<keyword evidence="7" id="KW-1185">Reference proteome</keyword>
<dbReference type="SUPFAM" id="SSF56655">
    <property type="entry name" value="Carbohydrate phosphatase"/>
    <property type="match status" value="1"/>
</dbReference>
<keyword evidence="2 5" id="KW-0479">Metal-binding</keyword>
<feature type="binding site" evidence="5">
    <location>
        <position position="66"/>
    </location>
    <ligand>
        <name>Mg(2+)</name>
        <dbReference type="ChEBI" id="CHEBI:18420"/>
        <label>1</label>
        <note>catalytic</note>
    </ligand>
</feature>
<dbReference type="GO" id="GO:0007165">
    <property type="term" value="P:signal transduction"/>
    <property type="evidence" value="ECO:0007669"/>
    <property type="project" value="TreeGrafter"/>
</dbReference>
<evidence type="ECO:0000256" key="4">
    <source>
        <dbReference type="ARBA" id="ARBA00022842"/>
    </source>
</evidence>
<reference evidence="6 7" key="1">
    <citation type="journal article" date="2017" name="Int. J. Syst. Evol. Microbiol.">
        <title>Marinicauda algicola sp. nov., isolated from a marine red alga Rhodosorus marinus.</title>
        <authorList>
            <person name="Jeong S.E."/>
            <person name="Jeon S.H."/>
            <person name="Chun B.H."/>
            <person name="Kim D.W."/>
            <person name="Jeon C.O."/>
        </authorList>
    </citation>
    <scope>NUCLEOTIDE SEQUENCE [LARGE SCALE GENOMIC DNA]</scope>
    <source>
        <strain evidence="6 7">JCM 31718</strain>
    </source>
</reference>
<dbReference type="InterPro" id="IPR000760">
    <property type="entry name" value="Inositol_monophosphatase-like"/>
</dbReference>
<protein>
    <submittedName>
        <fullName evidence="6">3'(2'),5'-bisphosphate nucleotidase CysQ</fullName>
    </submittedName>
</protein>
<dbReference type="InterPro" id="IPR020583">
    <property type="entry name" value="Inositol_monoP_metal-BS"/>
</dbReference>